<dbReference type="Proteomes" id="UP000023152">
    <property type="component" value="Unassembled WGS sequence"/>
</dbReference>
<feature type="non-terminal residue" evidence="2">
    <location>
        <position position="83"/>
    </location>
</feature>
<feature type="compositionally biased region" description="Acidic residues" evidence="1">
    <location>
        <begin position="40"/>
        <end position="56"/>
    </location>
</feature>
<evidence type="ECO:0000313" key="3">
    <source>
        <dbReference type="Proteomes" id="UP000023152"/>
    </source>
</evidence>
<comment type="caution">
    <text evidence="2">The sequence shown here is derived from an EMBL/GenBank/DDBJ whole genome shotgun (WGS) entry which is preliminary data.</text>
</comment>
<organism evidence="2 3">
    <name type="scientific">Reticulomyxa filosa</name>
    <dbReference type="NCBI Taxonomy" id="46433"/>
    <lineage>
        <taxon>Eukaryota</taxon>
        <taxon>Sar</taxon>
        <taxon>Rhizaria</taxon>
        <taxon>Retaria</taxon>
        <taxon>Foraminifera</taxon>
        <taxon>Monothalamids</taxon>
        <taxon>Reticulomyxidae</taxon>
        <taxon>Reticulomyxa</taxon>
    </lineage>
</organism>
<accession>X6N0D3</accession>
<name>X6N0D3_RETFI</name>
<evidence type="ECO:0000313" key="2">
    <source>
        <dbReference type="EMBL" id="ETO19516.1"/>
    </source>
</evidence>
<feature type="region of interest" description="Disordered" evidence="1">
    <location>
        <begin position="27"/>
        <end position="83"/>
    </location>
</feature>
<reference evidence="2 3" key="1">
    <citation type="journal article" date="2013" name="Curr. Biol.">
        <title>The Genome of the Foraminiferan Reticulomyxa filosa.</title>
        <authorList>
            <person name="Glockner G."/>
            <person name="Hulsmann N."/>
            <person name="Schleicher M."/>
            <person name="Noegel A.A."/>
            <person name="Eichinger L."/>
            <person name="Gallinger C."/>
            <person name="Pawlowski J."/>
            <person name="Sierra R."/>
            <person name="Euteneuer U."/>
            <person name="Pillet L."/>
            <person name="Moustafa A."/>
            <person name="Platzer M."/>
            <person name="Groth M."/>
            <person name="Szafranski K."/>
            <person name="Schliwa M."/>
        </authorList>
    </citation>
    <scope>NUCLEOTIDE SEQUENCE [LARGE SCALE GENOMIC DNA]</scope>
</reference>
<dbReference type="EMBL" id="ASPP01013584">
    <property type="protein sequence ID" value="ETO19516.1"/>
    <property type="molecule type" value="Genomic_DNA"/>
</dbReference>
<keyword evidence="3" id="KW-1185">Reference proteome</keyword>
<gene>
    <name evidence="2" type="ORF">RFI_17714</name>
</gene>
<proteinExistence type="predicted"/>
<protein>
    <submittedName>
        <fullName evidence="2">Uncharacterized protein</fullName>
    </submittedName>
</protein>
<evidence type="ECO:0000256" key="1">
    <source>
        <dbReference type="SAM" id="MobiDB-lite"/>
    </source>
</evidence>
<sequence>MNVNHNNHQRPSKLAFKKATVIIEEPVHLLHPQRHYTQGDDNDEEKEEEEEEEEEEGLHGFETTTNKHGGSGLQQLAVGHDTT</sequence>
<dbReference type="AlphaFoldDB" id="X6N0D3"/>